<comment type="similarity">
    <text evidence="1">Belongs to the DprA/Smf family.</text>
</comment>
<feature type="domain" description="Smf/DprA SLOG" evidence="2">
    <location>
        <begin position="78"/>
        <end position="286"/>
    </location>
</feature>
<proteinExistence type="inferred from homology"/>
<dbReference type="InterPro" id="IPR057666">
    <property type="entry name" value="DrpA_SLOG"/>
</dbReference>
<reference evidence="7 8" key="1">
    <citation type="journal article" date="2017" name="Genome Announc.">
        <title>Draft Genome Sequences of Salinivibrio proteolyticus, Salinivibrio sharmensis, Salinivibrio siamensis, Salinivibrio costicola subsp. alcaliphilus, Salinivibrio costicola subsp. vallismortis, and 29 New Isolates Belonging to the Genus Salinivibrio.</title>
        <authorList>
            <person name="Lopez-Hermoso C."/>
            <person name="de la Haba R.R."/>
            <person name="Sanchez-Porro C."/>
            <person name="Bayliss S.C."/>
            <person name="Feil E.J."/>
            <person name="Ventosa A."/>
        </authorList>
    </citation>
    <scope>NUCLEOTIDE SEQUENCE [LARGE SCALE GENOMIC DNA]</scope>
    <source>
        <strain evidence="5 8">AL184</strain>
        <strain evidence="6 7">IC202</strain>
    </source>
</reference>
<feature type="domain" description="Smf/DprA SAM" evidence="4">
    <location>
        <begin position="9"/>
        <end position="69"/>
    </location>
</feature>
<dbReference type="RefSeq" id="WP_077458612.1">
    <property type="nucleotide sequence ID" value="NZ_CP040021.1"/>
</dbReference>
<dbReference type="InterPro" id="IPR041614">
    <property type="entry name" value="DprA_WH"/>
</dbReference>
<accession>A0AB36JT29</accession>
<dbReference type="EMBL" id="MUEO01000020">
    <property type="protein sequence ID" value="OOE43842.1"/>
    <property type="molecule type" value="Genomic_DNA"/>
</dbReference>
<name>A0AB36JT29_9GAMM</name>
<evidence type="ECO:0000313" key="5">
    <source>
        <dbReference type="EMBL" id="OOE38040.1"/>
    </source>
</evidence>
<dbReference type="InterPro" id="IPR003488">
    <property type="entry name" value="DprA"/>
</dbReference>
<dbReference type="PANTHER" id="PTHR43022">
    <property type="entry name" value="PROTEIN SMF"/>
    <property type="match status" value="1"/>
</dbReference>
<gene>
    <name evidence="5" type="ORF">BZG00_14925</name>
    <name evidence="6" type="ORF">BZG09_09495</name>
</gene>
<evidence type="ECO:0000256" key="1">
    <source>
        <dbReference type="ARBA" id="ARBA00006525"/>
    </source>
</evidence>
<dbReference type="Gene3D" id="1.10.10.10">
    <property type="entry name" value="Winged helix-like DNA-binding domain superfamily/Winged helix DNA-binding domain"/>
    <property type="match status" value="1"/>
</dbReference>
<evidence type="ECO:0000313" key="6">
    <source>
        <dbReference type="EMBL" id="OOE43842.1"/>
    </source>
</evidence>
<dbReference type="NCBIfam" id="TIGR00732">
    <property type="entry name" value="dprA"/>
    <property type="match status" value="1"/>
</dbReference>
<evidence type="ECO:0000313" key="8">
    <source>
        <dbReference type="Proteomes" id="UP000189021"/>
    </source>
</evidence>
<dbReference type="Pfam" id="PF17782">
    <property type="entry name" value="WHD_DprA"/>
    <property type="match status" value="1"/>
</dbReference>
<dbReference type="Proteomes" id="UP000188726">
    <property type="component" value="Unassembled WGS sequence"/>
</dbReference>
<organism evidence="5 8">
    <name type="scientific">Salinivibrio kushneri</name>
    <dbReference type="NCBI Taxonomy" id="1908198"/>
    <lineage>
        <taxon>Bacteria</taxon>
        <taxon>Pseudomonadati</taxon>
        <taxon>Pseudomonadota</taxon>
        <taxon>Gammaproteobacteria</taxon>
        <taxon>Vibrionales</taxon>
        <taxon>Vibrionaceae</taxon>
        <taxon>Salinivibrio</taxon>
    </lineage>
</organism>
<dbReference type="PANTHER" id="PTHR43022:SF1">
    <property type="entry name" value="PROTEIN SMF"/>
    <property type="match status" value="1"/>
</dbReference>
<protein>
    <submittedName>
        <fullName evidence="5">DNA protecting protein DprA</fullName>
    </submittedName>
</protein>
<dbReference type="Proteomes" id="UP000189021">
    <property type="component" value="Unassembled WGS sequence"/>
</dbReference>
<dbReference type="GO" id="GO:0009294">
    <property type="term" value="P:DNA-mediated transformation"/>
    <property type="evidence" value="ECO:0007669"/>
    <property type="project" value="InterPro"/>
</dbReference>
<feature type="domain" description="DprA winged helix" evidence="3">
    <location>
        <begin position="317"/>
        <end position="362"/>
    </location>
</feature>
<dbReference type="Gene3D" id="3.40.50.450">
    <property type="match status" value="1"/>
</dbReference>
<evidence type="ECO:0000259" key="3">
    <source>
        <dbReference type="Pfam" id="PF17782"/>
    </source>
</evidence>
<dbReference type="AlphaFoldDB" id="A0AB36JT29"/>
<evidence type="ECO:0000313" key="7">
    <source>
        <dbReference type="Proteomes" id="UP000188726"/>
    </source>
</evidence>
<evidence type="ECO:0000259" key="2">
    <source>
        <dbReference type="Pfam" id="PF02481"/>
    </source>
</evidence>
<dbReference type="Pfam" id="PF02481">
    <property type="entry name" value="DNA_processg_A"/>
    <property type="match status" value="1"/>
</dbReference>
<dbReference type="SUPFAM" id="SSF102405">
    <property type="entry name" value="MCP/YpsA-like"/>
    <property type="match status" value="1"/>
</dbReference>
<dbReference type="EMBL" id="MUEK01000021">
    <property type="protein sequence ID" value="OOE38040.1"/>
    <property type="molecule type" value="Genomic_DNA"/>
</dbReference>
<evidence type="ECO:0000259" key="4">
    <source>
        <dbReference type="Pfam" id="PF25317"/>
    </source>
</evidence>
<keyword evidence="8" id="KW-1185">Reference proteome</keyword>
<dbReference type="Pfam" id="PF25317">
    <property type="entry name" value="SAM_SMF"/>
    <property type="match status" value="1"/>
</dbReference>
<dbReference type="InterPro" id="IPR036388">
    <property type="entry name" value="WH-like_DNA-bd_sf"/>
</dbReference>
<comment type="caution">
    <text evidence="5">The sequence shown here is derived from an EMBL/GenBank/DDBJ whole genome shotgun (WGS) entry which is preliminary data.</text>
</comment>
<sequence>MDDKSLRGWLTLTQVPRLRVSQRRALLAKVPIDALCDQTHYELAAVGLTAEQCQAITHPNHAMIERSLKWARQDNCHLIGFDHPAYPALLREISRPPLVLYVQGDLSCLAMPQLAMVGSRHATPQGLETAYQFAKQLVEHGVAITSGLALGIDGRAHKGALEGGGKTLAVLGSGLANVYPARHRALAKRIEAQGALVSEFWPDAPPRAEHFPRRNRLISGLSAGVLVVEAAPQSGSLITARYALEQNRSVFAIPGPIDQVQSRGCHQLIKQGAVLVDCVDDIISDVDSLVQFAVSQQHELFSDAPKLDTHEGLPFSALLANVGTNATCVDVLAERCNQPVHEIMMQLLDLELQGLVAAVPGGYVRTRRG</sequence>
<dbReference type="InterPro" id="IPR057338">
    <property type="entry name" value="DprA_SAM"/>
</dbReference>